<gene>
    <name evidence="1" type="ORF">UY58_C0002G0030</name>
</gene>
<dbReference type="PANTHER" id="PTHR39189:SF1">
    <property type="entry name" value="UPF0173 METAL-DEPENDENT HYDROLASE YTKL"/>
    <property type="match status" value="1"/>
</dbReference>
<name>A0A0G1ZEA1_9BACT</name>
<evidence type="ECO:0000313" key="1">
    <source>
        <dbReference type="EMBL" id="KKW17544.1"/>
    </source>
</evidence>
<evidence type="ECO:0000313" key="2">
    <source>
        <dbReference type="Proteomes" id="UP000033982"/>
    </source>
</evidence>
<sequence length="212" mass="23501">MNITWYGQACFKIEAKIKNDEVTIVTYPFDPDKTGLKLPRTITADIVLKNGEDVKYPILTKDGGKPFTIASPGEYEVKGIFIYAIPLPKHGDKSEHIFWIEAEEVVLVHPGPLDHLPGEAELQKIEGLDVLFTPVGGDGVLDDKKAAELASELEPRIVIPMLYKLPDLKGKSASAEPFLKAVGRKSEPLPKLKMTRKDLPSDEMRVVVLEKT</sequence>
<reference evidence="1 2" key="1">
    <citation type="journal article" date="2015" name="Nature">
        <title>rRNA introns, odd ribosomes, and small enigmatic genomes across a large radiation of phyla.</title>
        <authorList>
            <person name="Brown C.T."/>
            <person name="Hug L.A."/>
            <person name="Thomas B.C."/>
            <person name="Sharon I."/>
            <person name="Castelle C.J."/>
            <person name="Singh A."/>
            <person name="Wilkins M.J."/>
            <person name="Williams K.H."/>
            <person name="Banfield J.F."/>
        </authorList>
    </citation>
    <scope>NUCLEOTIDE SEQUENCE [LARGE SCALE GENOMIC DNA]</scope>
</reference>
<protein>
    <recommendedName>
        <fullName evidence="3">Zn-dependent hydrolase of the beta-lactamase fold-like protein</fullName>
    </recommendedName>
</protein>
<dbReference type="PANTHER" id="PTHR39189">
    <property type="entry name" value="UPF0173 METAL-DEPENDENT HYDROLASE YTKL"/>
    <property type="match status" value="1"/>
</dbReference>
<proteinExistence type="predicted"/>
<dbReference type="SUPFAM" id="SSF56281">
    <property type="entry name" value="Metallo-hydrolase/oxidoreductase"/>
    <property type="match status" value="1"/>
</dbReference>
<dbReference type="AlphaFoldDB" id="A0A0G1ZEA1"/>
<dbReference type="Gene3D" id="3.60.15.10">
    <property type="entry name" value="Ribonuclease Z/Hydroxyacylglutathione hydrolase-like"/>
    <property type="match status" value="1"/>
</dbReference>
<dbReference type="EMBL" id="LCQN01000002">
    <property type="protein sequence ID" value="KKW17544.1"/>
    <property type="molecule type" value="Genomic_DNA"/>
</dbReference>
<dbReference type="Proteomes" id="UP000033982">
    <property type="component" value="Unassembled WGS sequence"/>
</dbReference>
<dbReference type="InterPro" id="IPR036866">
    <property type="entry name" value="RibonucZ/Hydroxyglut_hydro"/>
</dbReference>
<dbReference type="Pfam" id="PF13483">
    <property type="entry name" value="Lactamase_B_3"/>
    <property type="match status" value="1"/>
</dbReference>
<evidence type="ECO:0008006" key="3">
    <source>
        <dbReference type="Google" id="ProtNLM"/>
    </source>
</evidence>
<organism evidence="1 2">
    <name type="scientific">Candidatus Magasanikbacteria bacterium GW2011_GWA2_50_22</name>
    <dbReference type="NCBI Taxonomy" id="1619043"/>
    <lineage>
        <taxon>Bacteria</taxon>
        <taxon>Candidatus Magasanikiibacteriota</taxon>
    </lineage>
</organism>
<comment type="caution">
    <text evidence="1">The sequence shown here is derived from an EMBL/GenBank/DDBJ whole genome shotgun (WGS) entry which is preliminary data.</text>
</comment>
<accession>A0A0G1ZEA1</accession>